<dbReference type="PROSITE" id="PS52050">
    <property type="entry name" value="WYL"/>
    <property type="match status" value="1"/>
</dbReference>
<sequence length="307" mass="36442">MSKKGYLYRYLLLIKKLKMNPYSSFEELQRYIDQQCTYLLLQDDRLSMGFSKRTLQRDIREIRMLFGLDIAYSHAQRGYHICESSAENRNFQRMMEAFDVFNSLNLAQDLAPYLHLEQRSAQGTEHLYSLLHAIKNRRCITFDYRKFWDETLSQRHLEPYALKEFKSRWYLLGKDIRDGRIKRFGLDRLTRLKISENRFVYPEDYNVQQSQRYCFGIMGATGDQPQEVVLSFVPFQGNYIKTLPLHPSQEILVDTSDELRIKLTVYPTQDLLMELLSYGPRLKVLAPEELVAQVKQAHQEAFNRYGI</sequence>
<dbReference type="Pfam" id="PF25583">
    <property type="entry name" value="WCX"/>
    <property type="match status" value="1"/>
</dbReference>
<evidence type="ECO:0000259" key="2">
    <source>
        <dbReference type="Pfam" id="PF25583"/>
    </source>
</evidence>
<evidence type="ECO:0000313" key="4">
    <source>
        <dbReference type="Proteomes" id="UP000199403"/>
    </source>
</evidence>
<proteinExistence type="predicted"/>
<dbReference type="Pfam" id="PF13280">
    <property type="entry name" value="WYL"/>
    <property type="match status" value="1"/>
</dbReference>
<gene>
    <name evidence="3" type="ORF">SAMN05192553_102362</name>
</gene>
<dbReference type="InterPro" id="IPR051534">
    <property type="entry name" value="CBASS_pafABC_assoc_protein"/>
</dbReference>
<organism evidence="3 4">
    <name type="scientific">Cyclobacterium xiamenense</name>
    <dbReference type="NCBI Taxonomy" id="1297121"/>
    <lineage>
        <taxon>Bacteria</taxon>
        <taxon>Pseudomonadati</taxon>
        <taxon>Bacteroidota</taxon>
        <taxon>Cytophagia</taxon>
        <taxon>Cytophagales</taxon>
        <taxon>Cyclobacteriaceae</taxon>
        <taxon>Cyclobacterium</taxon>
    </lineage>
</organism>
<protein>
    <submittedName>
        <fullName evidence="3">Predicted DNA-binding transcriptional regulator YafY, contains an HTH and WYL domains</fullName>
    </submittedName>
</protein>
<dbReference type="RefSeq" id="WP_092171154.1">
    <property type="nucleotide sequence ID" value="NZ_FNZH01000002.1"/>
</dbReference>
<dbReference type="GO" id="GO:0003677">
    <property type="term" value="F:DNA binding"/>
    <property type="evidence" value="ECO:0007669"/>
    <property type="project" value="UniProtKB-KW"/>
</dbReference>
<dbReference type="OrthoDB" id="43316at2"/>
<dbReference type="InterPro" id="IPR057727">
    <property type="entry name" value="WCX_dom"/>
</dbReference>
<dbReference type="STRING" id="1416801.SAMN05192553_102362"/>
<keyword evidence="4" id="KW-1185">Reference proteome</keyword>
<feature type="domain" description="WCX" evidence="2">
    <location>
        <begin position="225"/>
        <end position="301"/>
    </location>
</feature>
<keyword evidence="3" id="KW-0238">DNA-binding</keyword>
<accession>A0A1H6W127</accession>
<dbReference type="EMBL" id="FNZH01000002">
    <property type="protein sequence ID" value="SEJ09586.1"/>
    <property type="molecule type" value="Genomic_DNA"/>
</dbReference>
<dbReference type="Proteomes" id="UP000199403">
    <property type="component" value="Unassembled WGS sequence"/>
</dbReference>
<dbReference type="PANTHER" id="PTHR34580">
    <property type="match status" value="1"/>
</dbReference>
<feature type="domain" description="WYL" evidence="1">
    <location>
        <begin position="125"/>
        <end position="193"/>
    </location>
</feature>
<dbReference type="AlphaFoldDB" id="A0A1H6W127"/>
<name>A0A1H6W127_9BACT</name>
<evidence type="ECO:0000259" key="1">
    <source>
        <dbReference type="Pfam" id="PF13280"/>
    </source>
</evidence>
<dbReference type="PANTHER" id="PTHR34580:SF9">
    <property type="entry name" value="SLL5097 PROTEIN"/>
    <property type="match status" value="1"/>
</dbReference>
<reference evidence="4" key="1">
    <citation type="submission" date="2016-10" db="EMBL/GenBank/DDBJ databases">
        <authorList>
            <person name="Varghese N."/>
            <person name="Submissions S."/>
        </authorList>
    </citation>
    <scope>NUCLEOTIDE SEQUENCE [LARGE SCALE GENOMIC DNA]</scope>
    <source>
        <strain evidence="4">IBRC-M 10761</strain>
    </source>
</reference>
<evidence type="ECO:0000313" key="3">
    <source>
        <dbReference type="EMBL" id="SEJ09586.1"/>
    </source>
</evidence>
<dbReference type="InterPro" id="IPR026881">
    <property type="entry name" value="WYL_dom"/>
</dbReference>